<dbReference type="Pfam" id="PF01035">
    <property type="entry name" value="DNA_binding_1"/>
    <property type="match status" value="1"/>
</dbReference>
<comment type="catalytic activity">
    <reaction evidence="8">
        <text>a 6-O-methyl-2'-deoxyguanosine in DNA + L-cysteinyl-[protein] = S-methyl-L-cysteinyl-[protein] + a 2'-deoxyguanosine in DNA</text>
        <dbReference type="Rhea" id="RHEA:24000"/>
        <dbReference type="Rhea" id="RHEA-COMP:10131"/>
        <dbReference type="Rhea" id="RHEA-COMP:10132"/>
        <dbReference type="Rhea" id="RHEA-COMP:11367"/>
        <dbReference type="Rhea" id="RHEA-COMP:11368"/>
        <dbReference type="ChEBI" id="CHEBI:29950"/>
        <dbReference type="ChEBI" id="CHEBI:82612"/>
        <dbReference type="ChEBI" id="CHEBI:85445"/>
        <dbReference type="ChEBI" id="CHEBI:85448"/>
        <dbReference type="EC" id="2.1.1.63"/>
    </reaction>
</comment>
<reference evidence="11" key="1">
    <citation type="submission" date="2017-06" db="EMBL/GenBank/DDBJ databases">
        <authorList>
            <person name="Cremers G."/>
        </authorList>
    </citation>
    <scope>NUCLEOTIDE SEQUENCE [LARGE SCALE GENOMIC DNA]</scope>
</reference>
<dbReference type="PROSITE" id="PS00374">
    <property type="entry name" value="MGMT"/>
    <property type="match status" value="1"/>
</dbReference>
<organism evidence="10 11">
    <name type="scientific">Candidatus Methanoperedens nitratireducens</name>
    <dbReference type="NCBI Taxonomy" id="1392998"/>
    <lineage>
        <taxon>Archaea</taxon>
        <taxon>Methanobacteriati</taxon>
        <taxon>Methanobacteriota</taxon>
        <taxon>Stenosarchaea group</taxon>
        <taxon>Methanomicrobia</taxon>
        <taxon>Methanosarcinales</taxon>
        <taxon>ANME-2 cluster</taxon>
        <taxon>Candidatus Methanoperedentaceae</taxon>
        <taxon>Candidatus Methanoperedens</taxon>
    </lineage>
</organism>
<dbReference type="PANTHER" id="PTHR10815:SF5">
    <property type="entry name" value="METHYLATED-DNA--PROTEIN-CYSTEINE METHYLTRANSFERASE"/>
    <property type="match status" value="1"/>
</dbReference>
<evidence type="ECO:0000313" key="10">
    <source>
        <dbReference type="EMBL" id="SNQ60110.1"/>
    </source>
</evidence>
<keyword evidence="6" id="KW-0227">DNA damage</keyword>
<evidence type="ECO:0000256" key="4">
    <source>
        <dbReference type="ARBA" id="ARBA00022603"/>
    </source>
</evidence>
<comment type="similarity">
    <text evidence="2">Belongs to the MGMT family.</text>
</comment>
<name>A0A284VLF5_9EURY</name>
<keyword evidence="7" id="KW-0234">DNA repair</keyword>
<evidence type="ECO:0000256" key="2">
    <source>
        <dbReference type="ARBA" id="ARBA00008711"/>
    </source>
</evidence>
<gene>
    <name evidence="10" type="ORF">MNV_1610014</name>
</gene>
<keyword evidence="4 10" id="KW-0489">Methyltransferase</keyword>
<protein>
    <recommendedName>
        <fullName evidence="3">methylated-DNA--[protein]-cysteine S-methyltransferase</fullName>
        <ecNumber evidence="3">2.1.1.63</ecNumber>
    </recommendedName>
</protein>
<dbReference type="AlphaFoldDB" id="A0A284VLF5"/>
<dbReference type="InterPro" id="IPR036217">
    <property type="entry name" value="MethylDNA_cys_MeTrfase_DNAb"/>
</dbReference>
<evidence type="ECO:0000313" key="11">
    <source>
        <dbReference type="Proteomes" id="UP000218615"/>
    </source>
</evidence>
<dbReference type="RefSeq" id="WP_096204368.1">
    <property type="nucleotide sequence ID" value="NZ_FZMP01000070.1"/>
</dbReference>
<feature type="domain" description="Methylated-DNA-[protein]-cysteine S-methyltransferase DNA binding" evidence="9">
    <location>
        <begin position="72"/>
        <end position="149"/>
    </location>
</feature>
<dbReference type="PANTHER" id="PTHR10815">
    <property type="entry name" value="METHYLATED-DNA--PROTEIN-CYSTEINE METHYLTRANSFERASE"/>
    <property type="match status" value="1"/>
</dbReference>
<dbReference type="OrthoDB" id="372118at2157"/>
<dbReference type="EMBL" id="FZMP01000070">
    <property type="protein sequence ID" value="SNQ60110.1"/>
    <property type="molecule type" value="Genomic_DNA"/>
</dbReference>
<dbReference type="SUPFAM" id="SSF46767">
    <property type="entry name" value="Methylated DNA-protein cysteine methyltransferase, C-terminal domain"/>
    <property type="match status" value="1"/>
</dbReference>
<sequence length="150" mass="16772">MTGNTDIIFAQPLDCYVKLTYKTRLSSIRFIKSKNSLKEKRTFDATFELEQYFSGEKKEFSCDVDISGLSLFTQKVLDELRRIKYGETITYSGLAERIGSKAYRAVGRALASNPIPIVVPCHRVVAKNGVGGYSGGVDVKKRLLELEGIH</sequence>
<dbReference type="Proteomes" id="UP000218615">
    <property type="component" value="Unassembled WGS sequence"/>
</dbReference>
<dbReference type="GO" id="GO:0006281">
    <property type="term" value="P:DNA repair"/>
    <property type="evidence" value="ECO:0007669"/>
    <property type="project" value="UniProtKB-KW"/>
</dbReference>
<dbReference type="GO" id="GO:0032259">
    <property type="term" value="P:methylation"/>
    <property type="evidence" value="ECO:0007669"/>
    <property type="project" value="UniProtKB-KW"/>
</dbReference>
<dbReference type="CDD" id="cd06445">
    <property type="entry name" value="ATase"/>
    <property type="match status" value="1"/>
</dbReference>
<evidence type="ECO:0000256" key="6">
    <source>
        <dbReference type="ARBA" id="ARBA00022763"/>
    </source>
</evidence>
<dbReference type="NCBIfam" id="TIGR00589">
    <property type="entry name" value="ogt"/>
    <property type="match status" value="1"/>
</dbReference>
<dbReference type="FunFam" id="1.10.10.10:FF:000214">
    <property type="entry name" value="Methylated-DNA--protein-cysteine methyltransferase"/>
    <property type="match status" value="1"/>
</dbReference>
<dbReference type="InterPro" id="IPR036388">
    <property type="entry name" value="WH-like_DNA-bd_sf"/>
</dbReference>
<evidence type="ECO:0000256" key="7">
    <source>
        <dbReference type="ARBA" id="ARBA00023204"/>
    </source>
</evidence>
<evidence type="ECO:0000256" key="3">
    <source>
        <dbReference type="ARBA" id="ARBA00011918"/>
    </source>
</evidence>
<evidence type="ECO:0000256" key="5">
    <source>
        <dbReference type="ARBA" id="ARBA00022679"/>
    </source>
</evidence>
<dbReference type="InterPro" id="IPR001497">
    <property type="entry name" value="MethylDNA_cys_MeTrfase_AS"/>
</dbReference>
<keyword evidence="11" id="KW-1185">Reference proteome</keyword>
<dbReference type="EC" id="2.1.1.63" evidence="3"/>
<evidence type="ECO:0000256" key="1">
    <source>
        <dbReference type="ARBA" id="ARBA00001286"/>
    </source>
</evidence>
<dbReference type="InterPro" id="IPR014048">
    <property type="entry name" value="MethylDNA_cys_MeTrfase_DNA-bd"/>
</dbReference>
<dbReference type="GO" id="GO:0003908">
    <property type="term" value="F:methylated-DNA-[protein]-cysteine S-methyltransferase activity"/>
    <property type="evidence" value="ECO:0007669"/>
    <property type="project" value="UniProtKB-EC"/>
</dbReference>
<dbReference type="Gene3D" id="1.10.10.10">
    <property type="entry name" value="Winged helix-like DNA-binding domain superfamily/Winged helix DNA-binding domain"/>
    <property type="match status" value="1"/>
</dbReference>
<comment type="catalytic activity">
    <reaction evidence="1">
        <text>a 4-O-methyl-thymidine in DNA + L-cysteinyl-[protein] = a thymidine in DNA + S-methyl-L-cysteinyl-[protein]</text>
        <dbReference type="Rhea" id="RHEA:53428"/>
        <dbReference type="Rhea" id="RHEA-COMP:10131"/>
        <dbReference type="Rhea" id="RHEA-COMP:10132"/>
        <dbReference type="Rhea" id="RHEA-COMP:13555"/>
        <dbReference type="Rhea" id="RHEA-COMP:13556"/>
        <dbReference type="ChEBI" id="CHEBI:29950"/>
        <dbReference type="ChEBI" id="CHEBI:82612"/>
        <dbReference type="ChEBI" id="CHEBI:137386"/>
        <dbReference type="ChEBI" id="CHEBI:137387"/>
        <dbReference type="EC" id="2.1.1.63"/>
    </reaction>
</comment>
<keyword evidence="5 10" id="KW-0808">Transferase</keyword>
<proteinExistence type="inferred from homology"/>
<accession>A0A284VLF5</accession>
<evidence type="ECO:0000256" key="8">
    <source>
        <dbReference type="ARBA" id="ARBA00049348"/>
    </source>
</evidence>
<evidence type="ECO:0000259" key="9">
    <source>
        <dbReference type="Pfam" id="PF01035"/>
    </source>
</evidence>